<dbReference type="STRING" id="28042.GU90_11305"/>
<protein>
    <recommendedName>
        <fullName evidence="6">Group 1 truncated hemoglobin</fullName>
    </recommendedName>
</protein>
<reference evidence="8 9" key="1">
    <citation type="submission" date="2014-06" db="EMBL/GenBank/DDBJ databases">
        <title>Saccharopolyspora rectivirgula DSM-43113 Genome sequencing.</title>
        <authorList>
            <person name="Barrera C."/>
            <person name="Millon L."/>
            <person name="Rognon B."/>
            <person name="Zaugg C."/>
            <person name="Monod M."/>
        </authorList>
    </citation>
    <scope>NUCLEOTIDE SEQUENCE [LARGE SCALE GENOMIC DNA]</scope>
    <source>
        <strain evidence="8 9">DSM 43113</strain>
    </source>
</reference>
<keyword evidence="6" id="KW-0561">Oxygen transport</keyword>
<dbReference type="Pfam" id="PF01152">
    <property type="entry name" value="Bac_globin"/>
    <property type="match status" value="1"/>
</dbReference>
<dbReference type="Gene3D" id="1.10.490.10">
    <property type="entry name" value="Globins"/>
    <property type="match status" value="1"/>
</dbReference>
<evidence type="ECO:0000256" key="3">
    <source>
        <dbReference type="ARBA" id="ARBA00022617"/>
    </source>
</evidence>
<keyword evidence="5 6" id="KW-0408">Iron</keyword>
<dbReference type="InterPro" id="IPR009050">
    <property type="entry name" value="Globin-like_sf"/>
</dbReference>
<dbReference type="GO" id="GO:0020037">
    <property type="term" value="F:heme binding"/>
    <property type="evidence" value="ECO:0007669"/>
    <property type="project" value="InterPro"/>
</dbReference>
<dbReference type="GO" id="GO:0019825">
    <property type="term" value="F:oxygen binding"/>
    <property type="evidence" value="ECO:0007669"/>
    <property type="project" value="InterPro"/>
</dbReference>
<dbReference type="EMBL" id="JNVU01000028">
    <property type="protein sequence ID" value="KEI44308.1"/>
    <property type="molecule type" value="Genomic_DNA"/>
</dbReference>
<dbReference type="InterPro" id="IPR016339">
    <property type="entry name" value="Hemoglobin_trunc_I"/>
</dbReference>
<dbReference type="OrthoDB" id="9798157at2"/>
<dbReference type="AlphaFoldDB" id="A0A073AX10"/>
<dbReference type="Proteomes" id="UP000031419">
    <property type="component" value="Unassembled WGS sequence"/>
</dbReference>
<comment type="cofactor">
    <cofactor evidence="7">
        <name>heme</name>
        <dbReference type="ChEBI" id="CHEBI:30413"/>
    </cofactor>
    <text evidence="7">Binds 1 heme group per subunit.</text>
</comment>
<evidence type="ECO:0000256" key="4">
    <source>
        <dbReference type="ARBA" id="ARBA00022723"/>
    </source>
</evidence>
<gene>
    <name evidence="8" type="ORF">GU90_11305</name>
</gene>
<dbReference type="eggNOG" id="COG2346">
    <property type="taxonomic scope" value="Bacteria"/>
</dbReference>
<evidence type="ECO:0000313" key="9">
    <source>
        <dbReference type="Proteomes" id="UP000031419"/>
    </source>
</evidence>
<sequence length="125" mass="13542">MSTIYDKIGGRPALEAVVPAFYDKVLADAELAPFFAGTNMSRLIGRQVEFFAAAMGGPEPYRGPSMRQVHQGRGIRQRHFDLVAEHLAETLREAGVAEEAVGEVLAVISPLSSEIVSEEQEQVAS</sequence>
<accession>A0A073AX10</accession>
<dbReference type="RefSeq" id="WP_029719642.1">
    <property type="nucleotide sequence ID" value="NZ_JAJUIW010000008.1"/>
</dbReference>
<evidence type="ECO:0000256" key="2">
    <source>
        <dbReference type="ARBA" id="ARBA00022448"/>
    </source>
</evidence>
<dbReference type="InterPro" id="IPR012292">
    <property type="entry name" value="Globin/Proto"/>
</dbReference>
<dbReference type="SUPFAM" id="SSF46458">
    <property type="entry name" value="Globin-like"/>
    <property type="match status" value="1"/>
</dbReference>
<feature type="binding site" description="proximal binding residue" evidence="7">
    <location>
        <position position="70"/>
    </location>
    <ligand>
        <name>heme</name>
        <dbReference type="ChEBI" id="CHEBI:30413"/>
    </ligand>
    <ligandPart>
        <name>Fe</name>
        <dbReference type="ChEBI" id="CHEBI:18248"/>
    </ligandPart>
</feature>
<dbReference type="InterPro" id="IPR001486">
    <property type="entry name" value="Hemoglobin_trunc"/>
</dbReference>
<dbReference type="PIRSF" id="PIRSF002030">
    <property type="entry name" value="Globin_Protozoa/Cyanobacteria"/>
    <property type="match status" value="1"/>
</dbReference>
<dbReference type="GO" id="GO:0005344">
    <property type="term" value="F:oxygen carrier activity"/>
    <property type="evidence" value="ECO:0007669"/>
    <property type="project" value="UniProtKB-UniRule"/>
</dbReference>
<dbReference type="GO" id="GO:0046872">
    <property type="term" value="F:metal ion binding"/>
    <property type="evidence" value="ECO:0007669"/>
    <property type="project" value="UniProtKB-UniRule"/>
</dbReference>
<comment type="caution">
    <text evidence="8">The sequence shown here is derived from an EMBL/GenBank/DDBJ whole genome shotgun (WGS) entry which is preliminary data.</text>
</comment>
<keyword evidence="3 6" id="KW-0349">Heme</keyword>
<evidence type="ECO:0000256" key="5">
    <source>
        <dbReference type="ARBA" id="ARBA00023004"/>
    </source>
</evidence>
<organism evidence="8 9">
    <name type="scientific">Saccharopolyspora rectivirgula</name>
    <dbReference type="NCBI Taxonomy" id="28042"/>
    <lineage>
        <taxon>Bacteria</taxon>
        <taxon>Bacillati</taxon>
        <taxon>Actinomycetota</taxon>
        <taxon>Actinomycetes</taxon>
        <taxon>Pseudonocardiales</taxon>
        <taxon>Pseudonocardiaceae</taxon>
        <taxon>Saccharopolyspora</taxon>
    </lineage>
</organism>
<keyword evidence="8" id="KW-0675">Receptor</keyword>
<comment type="similarity">
    <text evidence="1 6">Belongs to the truncated hemoglobin family. Group I subfamily.</text>
</comment>
<evidence type="ECO:0000256" key="7">
    <source>
        <dbReference type="PIRSR" id="PIRSR002030-1"/>
    </source>
</evidence>
<evidence type="ECO:0000256" key="1">
    <source>
        <dbReference type="ARBA" id="ARBA00009660"/>
    </source>
</evidence>
<evidence type="ECO:0000313" key="8">
    <source>
        <dbReference type="EMBL" id="KEI44308.1"/>
    </source>
</evidence>
<name>A0A073AX10_9PSEU</name>
<keyword evidence="4 6" id="KW-0479">Metal-binding</keyword>
<keyword evidence="2 6" id="KW-0813">Transport</keyword>
<dbReference type="CDD" id="cd00454">
    <property type="entry name" value="TrHb1_N"/>
    <property type="match status" value="1"/>
</dbReference>
<proteinExistence type="inferred from homology"/>
<keyword evidence="9" id="KW-1185">Reference proteome</keyword>
<evidence type="ECO:0000256" key="6">
    <source>
        <dbReference type="PIRNR" id="PIRNR002030"/>
    </source>
</evidence>